<evidence type="ECO:0000313" key="6">
    <source>
        <dbReference type="EMBL" id="CAI3924929.1"/>
    </source>
</evidence>
<dbReference type="PANTHER" id="PTHR30629:SF2">
    <property type="entry name" value="PROPHAGE INTEGRASE INTS-RELATED"/>
    <property type="match status" value="1"/>
</dbReference>
<protein>
    <submittedName>
        <fullName evidence="7">Includes phage integrase (FimB)</fullName>
    </submittedName>
</protein>
<organism evidence="7 8">
    <name type="scientific">Commensalibacter communis</name>
    <dbReference type="NCBI Taxonomy" id="2972786"/>
    <lineage>
        <taxon>Bacteria</taxon>
        <taxon>Pseudomonadati</taxon>
        <taxon>Pseudomonadota</taxon>
        <taxon>Alphaproteobacteria</taxon>
        <taxon>Acetobacterales</taxon>
        <taxon>Acetobacteraceae</taxon>
    </lineage>
</organism>
<evidence type="ECO:0000259" key="5">
    <source>
        <dbReference type="PROSITE" id="PS51900"/>
    </source>
</evidence>
<keyword evidence="2" id="KW-0229">DNA integration</keyword>
<dbReference type="GO" id="GO:0015074">
    <property type="term" value="P:DNA integration"/>
    <property type="evidence" value="ECO:0007669"/>
    <property type="project" value="UniProtKB-KW"/>
</dbReference>
<evidence type="ECO:0000256" key="1">
    <source>
        <dbReference type="ARBA" id="ARBA00008857"/>
    </source>
</evidence>
<dbReference type="InterPro" id="IPR038488">
    <property type="entry name" value="Integrase_DNA-bd_sf"/>
</dbReference>
<sequence length="171" mass="19504">MKITIHGKQKTLSFGQYPITSLKKARDKRIEAQRDLIDGIDPRLKNIKHQNLSASQINNSFEYIAREWWDLNKASWVERHASDVIGTLERCIFPSLGKIRIDNIDTSLLLGVLQKIEKTGAVETTHRIRQRIEAVFNYAISKGIAFTNPATVLKGALRPNIKKDNSQRLLI</sequence>
<name>A0A9W4X6J5_9PROT</name>
<accession>A0A9W4X6J5</accession>
<dbReference type="EMBL" id="CAMXCS010000001">
    <property type="protein sequence ID" value="CAI3924929.1"/>
    <property type="molecule type" value="Genomic_DNA"/>
</dbReference>
<comment type="similarity">
    <text evidence="1">Belongs to the 'phage' integrase family.</text>
</comment>
<dbReference type="InterPro" id="IPR011010">
    <property type="entry name" value="DNA_brk_join_enz"/>
</dbReference>
<dbReference type="InterPro" id="IPR053876">
    <property type="entry name" value="Phage_int_M"/>
</dbReference>
<dbReference type="InterPro" id="IPR025166">
    <property type="entry name" value="Integrase_DNA_bind_dom"/>
</dbReference>
<comment type="caution">
    <text evidence="7">The sequence shown here is derived from an EMBL/GenBank/DDBJ whole genome shotgun (WGS) entry which is preliminary data.</text>
</comment>
<dbReference type="Gene3D" id="1.10.150.130">
    <property type="match status" value="1"/>
</dbReference>
<keyword evidence="3 4" id="KW-0238">DNA-binding</keyword>
<evidence type="ECO:0000256" key="4">
    <source>
        <dbReference type="PROSITE-ProRule" id="PRU01248"/>
    </source>
</evidence>
<keyword evidence="9" id="KW-1185">Reference proteome</keyword>
<dbReference type="Gene3D" id="3.30.160.390">
    <property type="entry name" value="Integrase, DNA-binding domain"/>
    <property type="match status" value="1"/>
</dbReference>
<evidence type="ECO:0000256" key="2">
    <source>
        <dbReference type="ARBA" id="ARBA00022908"/>
    </source>
</evidence>
<dbReference type="PANTHER" id="PTHR30629">
    <property type="entry name" value="PROPHAGE INTEGRASE"/>
    <property type="match status" value="1"/>
</dbReference>
<dbReference type="EMBL" id="CAMXCM010000001">
    <property type="protein sequence ID" value="CAI3935883.1"/>
    <property type="molecule type" value="Genomic_DNA"/>
</dbReference>
<evidence type="ECO:0000313" key="7">
    <source>
        <dbReference type="EMBL" id="CAI3935883.1"/>
    </source>
</evidence>
<dbReference type="Proteomes" id="UP001154259">
    <property type="component" value="Unassembled WGS sequence"/>
</dbReference>
<dbReference type="GO" id="GO:0003677">
    <property type="term" value="F:DNA binding"/>
    <property type="evidence" value="ECO:0007669"/>
    <property type="project" value="UniProtKB-UniRule"/>
</dbReference>
<gene>
    <name evidence="6" type="ORF">R53529_LOCUS168</name>
    <name evidence="7" type="ORF">R53530_LOCUS933</name>
</gene>
<evidence type="ECO:0000313" key="8">
    <source>
        <dbReference type="Proteomes" id="UP001154255"/>
    </source>
</evidence>
<proteinExistence type="inferred from homology"/>
<dbReference type="Pfam" id="PF13356">
    <property type="entry name" value="Arm-DNA-bind_3"/>
    <property type="match status" value="1"/>
</dbReference>
<dbReference type="Proteomes" id="UP001154255">
    <property type="component" value="Unassembled WGS sequence"/>
</dbReference>
<evidence type="ECO:0000256" key="3">
    <source>
        <dbReference type="ARBA" id="ARBA00023125"/>
    </source>
</evidence>
<feature type="domain" description="Core-binding (CB)" evidence="5">
    <location>
        <begin position="59"/>
        <end position="140"/>
    </location>
</feature>
<dbReference type="InterPro" id="IPR050808">
    <property type="entry name" value="Phage_Integrase"/>
</dbReference>
<reference evidence="7" key="1">
    <citation type="submission" date="2022-10" db="EMBL/GenBank/DDBJ databases">
        <authorList>
            <person name="Botero Cardona J."/>
        </authorList>
    </citation>
    <scope>NUCLEOTIDE SEQUENCE</scope>
    <source>
        <strain evidence="7">LMG 31819</strain>
        <strain evidence="6">R-53529</strain>
    </source>
</reference>
<dbReference type="AlphaFoldDB" id="A0A9W4X6J5"/>
<dbReference type="SUPFAM" id="SSF56349">
    <property type="entry name" value="DNA breaking-rejoining enzymes"/>
    <property type="match status" value="1"/>
</dbReference>
<evidence type="ECO:0000313" key="9">
    <source>
        <dbReference type="Proteomes" id="UP001154259"/>
    </source>
</evidence>
<dbReference type="InterPro" id="IPR044068">
    <property type="entry name" value="CB"/>
</dbReference>
<dbReference type="PROSITE" id="PS51900">
    <property type="entry name" value="CB"/>
    <property type="match status" value="1"/>
</dbReference>
<dbReference type="Pfam" id="PF22022">
    <property type="entry name" value="Phage_int_M"/>
    <property type="match status" value="1"/>
</dbReference>
<dbReference type="InterPro" id="IPR010998">
    <property type="entry name" value="Integrase_recombinase_N"/>
</dbReference>